<organism evidence="7 8">
    <name type="scientific">Tegillarca granosa</name>
    <name type="common">Malaysian cockle</name>
    <name type="synonym">Anadara granosa</name>
    <dbReference type="NCBI Taxonomy" id="220873"/>
    <lineage>
        <taxon>Eukaryota</taxon>
        <taxon>Metazoa</taxon>
        <taxon>Spiralia</taxon>
        <taxon>Lophotrochozoa</taxon>
        <taxon>Mollusca</taxon>
        <taxon>Bivalvia</taxon>
        <taxon>Autobranchia</taxon>
        <taxon>Pteriomorphia</taxon>
        <taxon>Arcoida</taxon>
        <taxon>Arcoidea</taxon>
        <taxon>Arcidae</taxon>
        <taxon>Tegillarca</taxon>
    </lineage>
</organism>
<keyword evidence="4" id="KW-0274">FAD</keyword>
<dbReference type="Proteomes" id="UP001217089">
    <property type="component" value="Unassembled WGS sequence"/>
</dbReference>
<sequence length="152" mass="17284">MKQDEQSYKIRRAFRLSYHDDRYTRLTPDTYKAWAEVEEESGIQLVHKTGCIQFAKKGEVDDLLKKYTDSMSNCNISYEVLNGTELHKRFPQFATDDSHIAVYDKDGGLVNSGLGIAVHTQLARAHGATIIENCPVQRIERASDGSIKARYK</sequence>
<dbReference type="Pfam" id="PF01266">
    <property type="entry name" value="DAO"/>
    <property type="match status" value="1"/>
</dbReference>
<evidence type="ECO:0000256" key="1">
    <source>
        <dbReference type="ARBA" id="ARBA00001974"/>
    </source>
</evidence>
<protein>
    <recommendedName>
        <fullName evidence="6">FAD dependent oxidoreductase domain-containing protein</fullName>
    </recommendedName>
</protein>
<evidence type="ECO:0000313" key="7">
    <source>
        <dbReference type="EMBL" id="KAJ8302668.1"/>
    </source>
</evidence>
<dbReference type="SUPFAM" id="SSF51905">
    <property type="entry name" value="FAD/NAD(P)-binding domain"/>
    <property type="match status" value="1"/>
</dbReference>
<reference evidence="7 8" key="1">
    <citation type="submission" date="2022-12" db="EMBL/GenBank/DDBJ databases">
        <title>Chromosome-level genome of Tegillarca granosa.</title>
        <authorList>
            <person name="Kim J."/>
        </authorList>
    </citation>
    <scope>NUCLEOTIDE SEQUENCE [LARGE SCALE GENOMIC DNA]</scope>
    <source>
        <strain evidence="7">Teg-2019</strain>
        <tissue evidence="7">Adductor muscle</tissue>
    </source>
</reference>
<proteinExistence type="inferred from homology"/>
<keyword evidence="5" id="KW-0560">Oxidoreductase</keyword>
<evidence type="ECO:0000256" key="2">
    <source>
        <dbReference type="ARBA" id="ARBA00010989"/>
    </source>
</evidence>
<dbReference type="PANTHER" id="PTHR10961">
    <property type="entry name" value="PEROXISOMAL SARCOSINE OXIDASE"/>
    <property type="match status" value="1"/>
</dbReference>
<dbReference type="InterPro" id="IPR045170">
    <property type="entry name" value="MTOX"/>
</dbReference>
<dbReference type="EMBL" id="JARBDR010000917">
    <property type="protein sequence ID" value="KAJ8302668.1"/>
    <property type="molecule type" value="Genomic_DNA"/>
</dbReference>
<gene>
    <name evidence="7" type="ORF">KUTeg_019064</name>
</gene>
<evidence type="ECO:0000256" key="3">
    <source>
        <dbReference type="ARBA" id="ARBA00022630"/>
    </source>
</evidence>
<evidence type="ECO:0000256" key="5">
    <source>
        <dbReference type="ARBA" id="ARBA00023002"/>
    </source>
</evidence>
<name>A0ABQ9EHD5_TEGGR</name>
<dbReference type="PANTHER" id="PTHR10961:SF7">
    <property type="entry name" value="FAD DEPENDENT OXIDOREDUCTASE DOMAIN-CONTAINING PROTEIN"/>
    <property type="match status" value="1"/>
</dbReference>
<feature type="domain" description="FAD dependent oxidoreductase" evidence="6">
    <location>
        <begin position="18"/>
        <end position="145"/>
    </location>
</feature>
<dbReference type="Gene3D" id="3.30.9.10">
    <property type="entry name" value="D-Amino Acid Oxidase, subunit A, domain 2"/>
    <property type="match status" value="1"/>
</dbReference>
<accession>A0ABQ9EHD5</accession>
<evidence type="ECO:0000313" key="8">
    <source>
        <dbReference type="Proteomes" id="UP001217089"/>
    </source>
</evidence>
<keyword evidence="8" id="KW-1185">Reference proteome</keyword>
<comment type="caution">
    <text evidence="7">The sequence shown here is derived from an EMBL/GenBank/DDBJ whole genome shotgun (WGS) entry which is preliminary data.</text>
</comment>
<evidence type="ECO:0000259" key="6">
    <source>
        <dbReference type="Pfam" id="PF01266"/>
    </source>
</evidence>
<evidence type="ECO:0000256" key="4">
    <source>
        <dbReference type="ARBA" id="ARBA00022827"/>
    </source>
</evidence>
<dbReference type="Gene3D" id="3.50.50.60">
    <property type="entry name" value="FAD/NAD(P)-binding domain"/>
    <property type="match status" value="1"/>
</dbReference>
<keyword evidence="3" id="KW-0285">Flavoprotein</keyword>
<comment type="cofactor">
    <cofactor evidence="1">
        <name>FAD</name>
        <dbReference type="ChEBI" id="CHEBI:57692"/>
    </cofactor>
</comment>
<dbReference type="InterPro" id="IPR036188">
    <property type="entry name" value="FAD/NAD-bd_sf"/>
</dbReference>
<dbReference type="InterPro" id="IPR006076">
    <property type="entry name" value="FAD-dep_OxRdtase"/>
</dbReference>
<comment type="similarity">
    <text evidence="2">Belongs to the MSOX/MTOX family.</text>
</comment>